<dbReference type="OrthoDB" id="8029632at2"/>
<gene>
    <name evidence="3" type="ORF">BFN67_15530</name>
</gene>
<keyword evidence="2" id="KW-1133">Transmembrane helix</keyword>
<organism evidence="3 4">
    <name type="scientific">Manganibacter manganicus</name>
    <dbReference type="NCBI Taxonomy" id="1873176"/>
    <lineage>
        <taxon>Bacteria</taxon>
        <taxon>Pseudomonadati</taxon>
        <taxon>Pseudomonadota</taxon>
        <taxon>Alphaproteobacteria</taxon>
        <taxon>Hyphomicrobiales</taxon>
        <taxon>Phyllobacteriaceae</taxon>
        <taxon>Manganibacter</taxon>
    </lineage>
</organism>
<reference evidence="3 4" key="1">
    <citation type="journal article" date="2016" name="Int. J. Syst. Evol. Microbiol.">
        <title>Pseudaminobacter manganicus sp. nov., isolated from sludge of a manganese mine.</title>
        <authorList>
            <person name="Li J."/>
            <person name="Huang J."/>
            <person name="Liao S."/>
            <person name="Wang G."/>
        </authorList>
    </citation>
    <scope>NUCLEOTIDE SEQUENCE [LARGE SCALE GENOMIC DNA]</scope>
    <source>
        <strain evidence="3 4">JH-7</strain>
    </source>
</reference>
<keyword evidence="2" id="KW-0812">Transmembrane</keyword>
<dbReference type="Proteomes" id="UP000191905">
    <property type="component" value="Unassembled WGS sequence"/>
</dbReference>
<evidence type="ECO:0000256" key="2">
    <source>
        <dbReference type="SAM" id="Phobius"/>
    </source>
</evidence>
<evidence type="ECO:0000313" key="3">
    <source>
        <dbReference type="EMBL" id="OQM76295.1"/>
    </source>
</evidence>
<keyword evidence="2" id="KW-0472">Membrane</keyword>
<evidence type="ECO:0000313" key="4">
    <source>
        <dbReference type="Proteomes" id="UP000191905"/>
    </source>
</evidence>
<evidence type="ECO:0008006" key="5">
    <source>
        <dbReference type="Google" id="ProtNLM"/>
    </source>
</evidence>
<keyword evidence="4" id="KW-1185">Reference proteome</keyword>
<protein>
    <recommendedName>
        <fullName evidence="5">DUF3426 domain-containing protein</fullName>
    </recommendedName>
</protein>
<dbReference type="STRING" id="1873176.BFN67_15530"/>
<sequence>MMAKECTPRPVFGEIMAGPTSSTGAGRFRPIDALDADFESVPKPRPDIQPPRLPSAPALSGMDMLCQEKAVSPSWQARRGAPIFWSAGLGVILVAFWVAGGHAFIRSLFPVADARAANALNLSVVTSRVDVSGEKPMLLIDGEAGNNGNRAAPLPPIDISVKDNVGATIRYKLGTAGRTLKPGESFAFSSRLEAPRNGVESVSVTFAE</sequence>
<dbReference type="AlphaFoldDB" id="A0A1V8RT15"/>
<feature type="transmembrane region" description="Helical" evidence="2">
    <location>
        <begin position="83"/>
        <end position="105"/>
    </location>
</feature>
<feature type="region of interest" description="Disordered" evidence="1">
    <location>
        <begin position="1"/>
        <end position="28"/>
    </location>
</feature>
<proteinExistence type="predicted"/>
<evidence type="ECO:0000256" key="1">
    <source>
        <dbReference type="SAM" id="MobiDB-lite"/>
    </source>
</evidence>
<accession>A0A1V8RT15</accession>
<name>A0A1V8RT15_9HYPH</name>
<dbReference type="EMBL" id="MDET01000009">
    <property type="protein sequence ID" value="OQM76295.1"/>
    <property type="molecule type" value="Genomic_DNA"/>
</dbReference>
<comment type="caution">
    <text evidence="3">The sequence shown here is derived from an EMBL/GenBank/DDBJ whole genome shotgun (WGS) entry which is preliminary data.</text>
</comment>